<reference evidence="6" key="2">
    <citation type="submission" date="2020-09" db="EMBL/GenBank/DDBJ databases">
        <authorList>
            <person name="Sun Q."/>
            <person name="Zhou Y."/>
        </authorList>
    </citation>
    <scope>NUCLEOTIDE SEQUENCE</scope>
    <source>
        <strain evidence="6">CGMCC 4.5737</strain>
    </source>
</reference>
<keyword evidence="4" id="KW-0812">Transmembrane</keyword>
<dbReference type="Pfam" id="PF02518">
    <property type="entry name" value="HATPase_c"/>
    <property type="match status" value="1"/>
</dbReference>
<feature type="transmembrane region" description="Helical" evidence="4">
    <location>
        <begin position="128"/>
        <end position="149"/>
    </location>
</feature>
<evidence type="ECO:0000256" key="1">
    <source>
        <dbReference type="ARBA" id="ARBA00022679"/>
    </source>
</evidence>
<evidence type="ECO:0000313" key="7">
    <source>
        <dbReference type="Proteomes" id="UP000637578"/>
    </source>
</evidence>
<dbReference type="Gene3D" id="1.20.5.1930">
    <property type="match status" value="1"/>
</dbReference>
<gene>
    <name evidence="6" type="ORF">GCM10012275_60030</name>
</gene>
<dbReference type="InterPro" id="IPR017205">
    <property type="entry name" value="Sig_transdc_His_kinase_ChrS"/>
</dbReference>
<name>A0A8J3CKD3_9PSEU</name>
<dbReference type="GO" id="GO:0046983">
    <property type="term" value="F:protein dimerization activity"/>
    <property type="evidence" value="ECO:0007669"/>
    <property type="project" value="InterPro"/>
</dbReference>
<reference evidence="6" key="1">
    <citation type="journal article" date="2014" name="Int. J. Syst. Evol. Microbiol.">
        <title>Complete genome sequence of Corynebacterium casei LMG S-19264T (=DSM 44701T), isolated from a smear-ripened cheese.</title>
        <authorList>
            <consortium name="US DOE Joint Genome Institute (JGI-PGF)"/>
            <person name="Walter F."/>
            <person name="Albersmeier A."/>
            <person name="Kalinowski J."/>
            <person name="Ruckert C."/>
        </authorList>
    </citation>
    <scope>NUCLEOTIDE SEQUENCE</scope>
    <source>
        <strain evidence="6">CGMCC 4.5737</strain>
    </source>
</reference>
<dbReference type="InterPro" id="IPR011712">
    <property type="entry name" value="Sig_transdc_His_kin_sub3_dim/P"/>
</dbReference>
<dbReference type="EMBL" id="BMMK01000051">
    <property type="protein sequence ID" value="GGM81372.1"/>
    <property type="molecule type" value="Genomic_DNA"/>
</dbReference>
<dbReference type="AlphaFoldDB" id="A0A8J3CKD3"/>
<evidence type="ECO:0000256" key="4">
    <source>
        <dbReference type="SAM" id="Phobius"/>
    </source>
</evidence>
<dbReference type="InterPro" id="IPR050482">
    <property type="entry name" value="Sensor_HK_TwoCompSys"/>
</dbReference>
<evidence type="ECO:0000256" key="2">
    <source>
        <dbReference type="ARBA" id="ARBA00022777"/>
    </source>
</evidence>
<comment type="caution">
    <text evidence="6">The sequence shown here is derived from an EMBL/GenBank/DDBJ whole genome shotgun (WGS) entry which is preliminary data.</text>
</comment>
<dbReference type="PANTHER" id="PTHR24421:SF62">
    <property type="entry name" value="SENSORY TRANSDUCTION HISTIDINE KINASE"/>
    <property type="match status" value="1"/>
</dbReference>
<dbReference type="SMART" id="SM00387">
    <property type="entry name" value="HATPase_c"/>
    <property type="match status" value="1"/>
</dbReference>
<protein>
    <recommendedName>
        <fullName evidence="5">Histidine kinase/HSP90-like ATPase domain-containing protein</fullName>
    </recommendedName>
</protein>
<feature type="transmembrane region" description="Helical" evidence="4">
    <location>
        <begin position="63"/>
        <end position="85"/>
    </location>
</feature>
<keyword evidence="4" id="KW-1133">Transmembrane helix</keyword>
<dbReference type="Pfam" id="PF07730">
    <property type="entry name" value="HisKA_3"/>
    <property type="match status" value="1"/>
</dbReference>
<keyword evidence="4" id="KW-0472">Membrane</keyword>
<evidence type="ECO:0000256" key="3">
    <source>
        <dbReference type="ARBA" id="ARBA00023012"/>
    </source>
</evidence>
<evidence type="ECO:0000313" key="6">
    <source>
        <dbReference type="EMBL" id="GGM81372.1"/>
    </source>
</evidence>
<keyword evidence="7" id="KW-1185">Reference proteome</keyword>
<dbReference type="GO" id="GO:0000155">
    <property type="term" value="F:phosphorelay sensor kinase activity"/>
    <property type="evidence" value="ECO:0007669"/>
    <property type="project" value="InterPro"/>
</dbReference>
<dbReference type="PIRSF" id="PIRSF037434">
    <property type="entry name" value="STHK_ChrS"/>
    <property type="match status" value="1"/>
</dbReference>
<evidence type="ECO:0000259" key="5">
    <source>
        <dbReference type="SMART" id="SM00387"/>
    </source>
</evidence>
<proteinExistence type="predicted"/>
<dbReference type="InterPro" id="IPR003594">
    <property type="entry name" value="HATPase_dom"/>
</dbReference>
<dbReference type="Gene3D" id="3.30.565.10">
    <property type="entry name" value="Histidine kinase-like ATPase, C-terminal domain"/>
    <property type="match status" value="1"/>
</dbReference>
<dbReference type="InterPro" id="IPR036890">
    <property type="entry name" value="HATPase_C_sf"/>
</dbReference>
<feature type="transmembrane region" description="Helical" evidence="4">
    <location>
        <begin position="33"/>
        <end position="51"/>
    </location>
</feature>
<sequence length="381" mass="40304">MSPRTWDALWGASVVLCAVGLAAFPPAPPTRTAVGAGAVATAVLLYAAWGRRLCDREHRSPHYVLLMTSAWCVALAAAPITWIAAMPAYAHAYALASTRHGHTASLTLGVAGMIGVASTGSGWGSERVVAGAAIATSAMIFVVFMGWLITRIIDQSHERQRLVEELLATRSELEAVSHERGVLTERERMAQEIHDTLAQGFTSLRMVLEALEADLDRDPAAARRHLAVAYQVTADNLAQARALVAAGAAPRREGSPLPEAVERLVAGLRAGPDPVAATVTITGSPRPLPVEAEVALLRAAQEAIANIRKHAHATAAEIELCYTPHQVVLHVRDNGRGFDTTAPHRGYGLSGMRERLDSAGGSVNVWSNPATGTTVTATINT</sequence>
<feature type="domain" description="Histidine kinase/HSP90-like ATPase" evidence="5">
    <location>
        <begin position="291"/>
        <end position="381"/>
    </location>
</feature>
<keyword evidence="3" id="KW-0902">Two-component regulatory system</keyword>
<dbReference type="PANTHER" id="PTHR24421">
    <property type="entry name" value="NITRATE/NITRITE SENSOR PROTEIN NARX-RELATED"/>
    <property type="match status" value="1"/>
</dbReference>
<dbReference type="CDD" id="cd16917">
    <property type="entry name" value="HATPase_UhpB-NarQ-NarX-like"/>
    <property type="match status" value="1"/>
</dbReference>
<dbReference type="Proteomes" id="UP000637578">
    <property type="component" value="Unassembled WGS sequence"/>
</dbReference>
<dbReference type="GO" id="GO:0016020">
    <property type="term" value="C:membrane"/>
    <property type="evidence" value="ECO:0007669"/>
    <property type="project" value="InterPro"/>
</dbReference>
<keyword evidence="1" id="KW-0808">Transferase</keyword>
<dbReference type="SUPFAM" id="SSF55874">
    <property type="entry name" value="ATPase domain of HSP90 chaperone/DNA topoisomerase II/histidine kinase"/>
    <property type="match status" value="1"/>
</dbReference>
<accession>A0A8J3CKD3</accession>
<organism evidence="6 7">
    <name type="scientific">Longimycelium tulufanense</name>
    <dbReference type="NCBI Taxonomy" id="907463"/>
    <lineage>
        <taxon>Bacteria</taxon>
        <taxon>Bacillati</taxon>
        <taxon>Actinomycetota</taxon>
        <taxon>Actinomycetes</taxon>
        <taxon>Pseudonocardiales</taxon>
        <taxon>Pseudonocardiaceae</taxon>
        <taxon>Longimycelium</taxon>
    </lineage>
</organism>
<dbReference type="RefSeq" id="WP_189061799.1">
    <property type="nucleotide sequence ID" value="NZ_BMMK01000051.1"/>
</dbReference>
<keyword evidence="2" id="KW-0418">Kinase</keyword>